<feature type="compositionally biased region" description="Low complexity" evidence="2">
    <location>
        <begin position="133"/>
        <end position="150"/>
    </location>
</feature>
<dbReference type="PANTHER" id="PTHR42070">
    <property type="entry name" value="FILAMENT ASSOCIATED PROTEIN, PUTATIVE (AFU_ORTHOLOGUE AFUA_8G06630)-RELATED"/>
    <property type="match status" value="1"/>
</dbReference>
<evidence type="ECO:0000259" key="3">
    <source>
        <dbReference type="PROSITE" id="PS00036"/>
    </source>
</evidence>
<feature type="region of interest" description="Disordered" evidence="2">
    <location>
        <begin position="115"/>
        <end position="159"/>
    </location>
</feature>
<protein>
    <recommendedName>
        <fullName evidence="3">BZIP domain-containing protein</fullName>
    </recommendedName>
</protein>
<gene>
    <name evidence="4" type="ORF">CCMA1212_007724</name>
</gene>
<dbReference type="SUPFAM" id="SSF57959">
    <property type="entry name" value="Leucine zipper domain"/>
    <property type="match status" value="1"/>
</dbReference>
<proteinExistence type="predicted"/>
<dbReference type="Proteomes" id="UP001642720">
    <property type="component" value="Unassembled WGS sequence"/>
</dbReference>
<feature type="compositionally biased region" description="Basic and acidic residues" evidence="2">
    <location>
        <begin position="9"/>
        <end position="22"/>
    </location>
</feature>
<feature type="region of interest" description="Disordered" evidence="2">
    <location>
        <begin position="1"/>
        <end position="22"/>
    </location>
</feature>
<name>A0ABY2GWE0_9HYPO</name>
<dbReference type="InterPro" id="IPR046347">
    <property type="entry name" value="bZIP_sf"/>
</dbReference>
<dbReference type="PANTHER" id="PTHR42070:SF1">
    <property type="entry name" value="FILAMENT ASSOCIATED PROTEIN, PUTATIVE (AFU_ORTHOLOGUE AFUA_8G06630)-RELATED"/>
    <property type="match status" value="1"/>
</dbReference>
<keyword evidence="5" id="KW-1185">Reference proteome</keyword>
<evidence type="ECO:0000256" key="2">
    <source>
        <dbReference type="SAM" id="MobiDB-lite"/>
    </source>
</evidence>
<feature type="domain" description="BZIP" evidence="3">
    <location>
        <begin position="11"/>
        <end position="24"/>
    </location>
</feature>
<dbReference type="Gene3D" id="1.20.5.170">
    <property type="match status" value="1"/>
</dbReference>
<evidence type="ECO:0000313" key="4">
    <source>
        <dbReference type="EMBL" id="TFB00262.1"/>
    </source>
</evidence>
<accession>A0ABY2GWE0</accession>
<dbReference type="EMBL" id="PPTA01000011">
    <property type="protein sequence ID" value="TFB00262.1"/>
    <property type="molecule type" value="Genomic_DNA"/>
</dbReference>
<sequence length="289" mass="31587">MPRKFITQEVKDQNRESQRRSRARRLELINDLKSQVQEYQRRGASASLEMQRLAQAVTHENQRLRSLLSERGVSQEEIQRYVSSSSAPVLGSMDTLYSSEPVSFRCEACGSTSSFRETQPDIVMERRSDSYQSSPPKGSEAISSSSASPGTIHRGNSTNSDAAALTLTPVIPAVVGDFNSECAQVKSEAQSCQSPENRQAQCAGDTQDCDKLEPGSHVTASCPSPNHAYKSLSHIDDMETSCDTAASILVDLHHQVDPQRARAALGCKGSSSCTVSNIKIFQLLDNFPE</sequence>
<evidence type="ECO:0000256" key="1">
    <source>
        <dbReference type="SAM" id="Coils"/>
    </source>
</evidence>
<dbReference type="InterPro" id="IPR004827">
    <property type="entry name" value="bZIP"/>
</dbReference>
<dbReference type="GeneID" id="300579337"/>
<feature type="coiled-coil region" evidence="1">
    <location>
        <begin position="22"/>
        <end position="49"/>
    </location>
</feature>
<dbReference type="PROSITE" id="PS00036">
    <property type="entry name" value="BZIP_BASIC"/>
    <property type="match status" value="1"/>
</dbReference>
<dbReference type="CDD" id="cd14688">
    <property type="entry name" value="bZIP_YAP"/>
    <property type="match status" value="1"/>
</dbReference>
<dbReference type="RefSeq" id="XP_073556463.1">
    <property type="nucleotide sequence ID" value="XM_073704887.1"/>
</dbReference>
<keyword evidence="1" id="KW-0175">Coiled coil</keyword>
<reference evidence="4 5" key="1">
    <citation type="submission" date="2018-01" db="EMBL/GenBank/DDBJ databases">
        <title>Genome characterization of the sugarcane-associated fungus Trichoderma ghanense CCMA-1212 and their application in lignocelulose bioconversion.</title>
        <authorList>
            <person name="Steindorff A.S."/>
            <person name="Mendes T.D."/>
            <person name="Vilela E.S.D."/>
            <person name="Rodrigues D.S."/>
            <person name="Formighieri E.F."/>
            <person name="Melo I.S."/>
            <person name="Favaro L.C.L."/>
        </authorList>
    </citation>
    <scope>NUCLEOTIDE SEQUENCE [LARGE SCALE GENOMIC DNA]</scope>
    <source>
        <strain evidence="4 5">CCMA-1212</strain>
    </source>
</reference>
<evidence type="ECO:0000313" key="5">
    <source>
        <dbReference type="Proteomes" id="UP001642720"/>
    </source>
</evidence>
<comment type="caution">
    <text evidence="4">The sequence shown here is derived from an EMBL/GenBank/DDBJ whole genome shotgun (WGS) entry which is preliminary data.</text>
</comment>
<organism evidence="4 5">
    <name type="scientific">Trichoderma ghanense</name>
    <dbReference type="NCBI Taxonomy" id="65468"/>
    <lineage>
        <taxon>Eukaryota</taxon>
        <taxon>Fungi</taxon>
        <taxon>Dikarya</taxon>
        <taxon>Ascomycota</taxon>
        <taxon>Pezizomycotina</taxon>
        <taxon>Sordariomycetes</taxon>
        <taxon>Hypocreomycetidae</taxon>
        <taxon>Hypocreales</taxon>
        <taxon>Hypocreaceae</taxon>
        <taxon>Trichoderma</taxon>
    </lineage>
</organism>